<dbReference type="AlphaFoldDB" id="A0AAV9ISC2"/>
<dbReference type="Proteomes" id="UP001301350">
    <property type="component" value="Unassembled WGS sequence"/>
</dbReference>
<proteinExistence type="inferred from homology"/>
<evidence type="ECO:0000313" key="9">
    <source>
        <dbReference type="Proteomes" id="UP001301350"/>
    </source>
</evidence>
<keyword evidence="3" id="KW-0276">Fatty acid metabolism</keyword>
<keyword evidence="5" id="KW-0456">Lyase</keyword>
<sequence>MQLGSRSAFSTLGGLVLGRTAPRRQLSASAYQNIQTEVRDAVGLLSIHRPAALNALNEETTGEIVAALQEFDRDRTIGAIVLTGSDRAFAAGADIKEMANRNFAQVQRRNLGAFMDHIAAVRTPLIAAVRGYALGGGCELAMACDIAYAAEDAQFGQPEVQIGTIPGWGGTQRLLRAIGKARAMDMILTGRRISAAEAERWGLVAAVYPSEQLLPQTLETAAKIAALSQPVVQMAKAAVNAAQSLGLADGVRYERALFQATFALQDQKEGMNAFVDKREAEWTNG</sequence>
<dbReference type="SUPFAM" id="SSF52096">
    <property type="entry name" value="ClpP/crotonase"/>
    <property type="match status" value="1"/>
</dbReference>
<organism evidence="8 9">
    <name type="scientific">Cyanidium caldarium</name>
    <name type="common">Red alga</name>
    <dbReference type="NCBI Taxonomy" id="2771"/>
    <lineage>
        <taxon>Eukaryota</taxon>
        <taxon>Rhodophyta</taxon>
        <taxon>Bangiophyceae</taxon>
        <taxon>Cyanidiales</taxon>
        <taxon>Cyanidiaceae</taxon>
        <taxon>Cyanidium</taxon>
    </lineage>
</organism>
<dbReference type="GO" id="GO:0004300">
    <property type="term" value="F:enoyl-CoA hydratase activity"/>
    <property type="evidence" value="ECO:0007669"/>
    <property type="project" value="UniProtKB-EC"/>
</dbReference>
<comment type="caution">
    <text evidence="8">The sequence shown here is derived from an EMBL/GenBank/DDBJ whole genome shotgun (WGS) entry which is preliminary data.</text>
</comment>
<gene>
    <name evidence="8" type="ORF">CDCA_CDCA04G1224</name>
</gene>
<dbReference type="FunFam" id="3.90.226.10:FF:000019">
    <property type="entry name" value="Enoyl-CoA hydratase, mitochondrial"/>
    <property type="match status" value="1"/>
</dbReference>
<dbReference type="InterPro" id="IPR001753">
    <property type="entry name" value="Enoyl-CoA_hydra/iso"/>
</dbReference>
<dbReference type="InterPro" id="IPR018376">
    <property type="entry name" value="Enoyl-CoA_hyd/isom_CS"/>
</dbReference>
<dbReference type="Gene3D" id="3.90.226.10">
    <property type="entry name" value="2-enoyl-CoA Hydratase, Chain A, domain 1"/>
    <property type="match status" value="1"/>
</dbReference>
<dbReference type="Pfam" id="PF00378">
    <property type="entry name" value="ECH_1"/>
    <property type="match status" value="1"/>
</dbReference>
<keyword evidence="9" id="KW-1185">Reference proteome</keyword>
<keyword evidence="4" id="KW-0443">Lipid metabolism</keyword>
<evidence type="ECO:0000256" key="5">
    <source>
        <dbReference type="ARBA" id="ARBA00023239"/>
    </source>
</evidence>
<evidence type="ECO:0000256" key="3">
    <source>
        <dbReference type="ARBA" id="ARBA00022832"/>
    </source>
</evidence>
<evidence type="ECO:0000313" key="8">
    <source>
        <dbReference type="EMBL" id="KAK4535199.1"/>
    </source>
</evidence>
<dbReference type="GO" id="GO:0005739">
    <property type="term" value="C:mitochondrion"/>
    <property type="evidence" value="ECO:0007669"/>
    <property type="project" value="TreeGrafter"/>
</dbReference>
<dbReference type="PANTHER" id="PTHR11941:SF54">
    <property type="entry name" value="ENOYL-COA HYDRATASE, MITOCHONDRIAL"/>
    <property type="match status" value="1"/>
</dbReference>
<dbReference type="EC" id="4.2.1.17" evidence="2"/>
<dbReference type="Gene3D" id="1.10.12.10">
    <property type="entry name" value="Lyase 2-enoyl-coa Hydratase, Chain A, domain 2"/>
    <property type="match status" value="1"/>
</dbReference>
<dbReference type="FunFam" id="1.10.12.10:FF:000001">
    <property type="entry name" value="Probable enoyl-CoA hydratase, mitochondrial"/>
    <property type="match status" value="1"/>
</dbReference>
<dbReference type="PROSITE" id="PS00166">
    <property type="entry name" value="ENOYL_COA_HYDRATASE"/>
    <property type="match status" value="1"/>
</dbReference>
<dbReference type="EMBL" id="JANCYW010000004">
    <property type="protein sequence ID" value="KAK4535199.1"/>
    <property type="molecule type" value="Genomic_DNA"/>
</dbReference>
<accession>A0AAV9ISC2</accession>
<name>A0AAV9ISC2_CYACA</name>
<dbReference type="GO" id="GO:0006635">
    <property type="term" value="P:fatty acid beta-oxidation"/>
    <property type="evidence" value="ECO:0007669"/>
    <property type="project" value="TreeGrafter"/>
</dbReference>
<dbReference type="PANTHER" id="PTHR11941">
    <property type="entry name" value="ENOYL-COA HYDRATASE-RELATED"/>
    <property type="match status" value="1"/>
</dbReference>
<evidence type="ECO:0000256" key="6">
    <source>
        <dbReference type="ARBA" id="ARBA00073937"/>
    </source>
</evidence>
<evidence type="ECO:0000256" key="1">
    <source>
        <dbReference type="ARBA" id="ARBA00005254"/>
    </source>
</evidence>
<dbReference type="CDD" id="cd06558">
    <property type="entry name" value="crotonase-like"/>
    <property type="match status" value="1"/>
</dbReference>
<dbReference type="InterPro" id="IPR029045">
    <property type="entry name" value="ClpP/crotonase-like_dom_sf"/>
</dbReference>
<reference evidence="8 9" key="1">
    <citation type="submission" date="2022-07" db="EMBL/GenBank/DDBJ databases">
        <title>Genome-wide signatures of adaptation to extreme environments.</title>
        <authorList>
            <person name="Cho C.H."/>
            <person name="Yoon H.S."/>
        </authorList>
    </citation>
    <scope>NUCLEOTIDE SEQUENCE [LARGE SCALE GENOMIC DNA]</scope>
    <source>
        <strain evidence="8 9">DBV 063 E5</strain>
    </source>
</reference>
<evidence type="ECO:0000256" key="4">
    <source>
        <dbReference type="ARBA" id="ARBA00023098"/>
    </source>
</evidence>
<evidence type="ECO:0000256" key="7">
    <source>
        <dbReference type="RuleBase" id="RU003707"/>
    </source>
</evidence>
<evidence type="ECO:0000256" key="2">
    <source>
        <dbReference type="ARBA" id="ARBA00012076"/>
    </source>
</evidence>
<protein>
    <recommendedName>
        <fullName evidence="6">Probable enoyl-CoA hydratase, mitochondrial</fullName>
        <ecNumber evidence="2">4.2.1.17</ecNumber>
    </recommendedName>
</protein>
<comment type="similarity">
    <text evidence="1 7">Belongs to the enoyl-CoA hydratase/isomerase family.</text>
</comment>
<dbReference type="InterPro" id="IPR014748">
    <property type="entry name" value="Enoyl-CoA_hydra_C"/>
</dbReference>